<dbReference type="RefSeq" id="XP_040760648.1">
    <property type="nucleotide sequence ID" value="XM_040913081.1"/>
</dbReference>
<evidence type="ECO:0000313" key="1">
    <source>
        <dbReference type="EMBL" id="KZT02908.1"/>
    </source>
</evidence>
<sequence>MAFNLDNNSSWIELDAIYHQCHWPLPPATDKKVAIKVASFQLTYDRKQYKVNHEGAAFAKQLDLSQDTPVGKYEECLSRSLTFNWC</sequence>
<proteinExistence type="predicted"/>
<protein>
    <submittedName>
        <fullName evidence="1">Uncharacterized protein</fullName>
    </submittedName>
</protein>
<accession>A0A165CJ80</accession>
<dbReference type="GeneID" id="63830109"/>
<dbReference type="Proteomes" id="UP000076871">
    <property type="component" value="Unassembled WGS sequence"/>
</dbReference>
<organism evidence="1 2">
    <name type="scientific">Laetiporus sulphureus 93-53</name>
    <dbReference type="NCBI Taxonomy" id="1314785"/>
    <lineage>
        <taxon>Eukaryota</taxon>
        <taxon>Fungi</taxon>
        <taxon>Dikarya</taxon>
        <taxon>Basidiomycota</taxon>
        <taxon>Agaricomycotina</taxon>
        <taxon>Agaricomycetes</taxon>
        <taxon>Polyporales</taxon>
        <taxon>Laetiporus</taxon>
    </lineage>
</organism>
<dbReference type="EMBL" id="KV427648">
    <property type="protein sequence ID" value="KZT02908.1"/>
    <property type="molecule type" value="Genomic_DNA"/>
</dbReference>
<dbReference type="InParanoid" id="A0A165CJ80"/>
<dbReference type="AlphaFoldDB" id="A0A165CJ80"/>
<name>A0A165CJ80_9APHY</name>
<keyword evidence="2" id="KW-1185">Reference proteome</keyword>
<gene>
    <name evidence="1" type="ORF">LAESUDRAFT_762340</name>
</gene>
<reference evidence="1 2" key="1">
    <citation type="journal article" date="2016" name="Mol. Biol. Evol.">
        <title>Comparative Genomics of Early-Diverging Mushroom-Forming Fungi Provides Insights into the Origins of Lignocellulose Decay Capabilities.</title>
        <authorList>
            <person name="Nagy L.G."/>
            <person name="Riley R."/>
            <person name="Tritt A."/>
            <person name="Adam C."/>
            <person name="Daum C."/>
            <person name="Floudas D."/>
            <person name="Sun H."/>
            <person name="Yadav J.S."/>
            <person name="Pangilinan J."/>
            <person name="Larsson K.H."/>
            <person name="Matsuura K."/>
            <person name="Barry K."/>
            <person name="Labutti K."/>
            <person name="Kuo R."/>
            <person name="Ohm R.A."/>
            <person name="Bhattacharya S.S."/>
            <person name="Shirouzu T."/>
            <person name="Yoshinaga Y."/>
            <person name="Martin F.M."/>
            <person name="Grigoriev I.V."/>
            <person name="Hibbett D.S."/>
        </authorList>
    </citation>
    <scope>NUCLEOTIDE SEQUENCE [LARGE SCALE GENOMIC DNA]</scope>
    <source>
        <strain evidence="1 2">93-53</strain>
    </source>
</reference>
<evidence type="ECO:0000313" key="2">
    <source>
        <dbReference type="Proteomes" id="UP000076871"/>
    </source>
</evidence>